<dbReference type="Gene3D" id="1.10.10.60">
    <property type="entry name" value="Homeodomain-like"/>
    <property type="match status" value="1"/>
</dbReference>
<dbReference type="EMBL" id="CP139858">
    <property type="protein sequence ID" value="WQB96358.1"/>
    <property type="molecule type" value="Genomic_DNA"/>
</dbReference>
<gene>
    <name evidence="5" type="ORF">U0R22_000412</name>
</gene>
<dbReference type="InterPro" id="IPR050204">
    <property type="entry name" value="AraC_XylS_family_regulators"/>
</dbReference>
<reference evidence="5 6" key="1">
    <citation type="submission" date="2023-11" db="EMBL/GenBank/DDBJ databases">
        <authorList>
            <person name="Panchal A.K."/>
            <person name="Meaney J.S."/>
            <person name="Karas B.J."/>
            <person name="diCenzo G.C."/>
        </authorList>
    </citation>
    <scope>NUCLEOTIDE SEQUENCE [LARGE SCALE GENOMIC DNA]</scope>
    <source>
        <strain evidence="5 6">NZP2235</strain>
    </source>
</reference>
<evidence type="ECO:0000256" key="2">
    <source>
        <dbReference type="ARBA" id="ARBA00023125"/>
    </source>
</evidence>
<dbReference type="PROSITE" id="PS01124">
    <property type="entry name" value="HTH_ARAC_FAMILY_2"/>
    <property type="match status" value="1"/>
</dbReference>
<dbReference type="Proteomes" id="UP001322481">
    <property type="component" value="Chromosome"/>
</dbReference>
<evidence type="ECO:0000256" key="3">
    <source>
        <dbReference type="ARBA" id="ARBA00023163"/>
    </source>
</evidence>
<keyword evidence="2" id="KW-0238">DNA-binding</keyword>
<name>A0ABZ0VHA5_9HYPH</name>
<keyword evidence="1" id="KW-0805">Transcription regulation</keyword>
<evidence type="ECO:0000256" key="1">
    <source>
        <dbReference type="ARBA" id="ARBA00023015"/>
    </source>
</evidence>
<protein>
    <submittedName>
        <fullName evidence="5">Helix-turn-helix domain-containing protein</fullName>
    </submittedName>
</protein>
<organism evidence="5 6">
    <name type="scientific">Mesorhizobium huakuii</name>
    <dbReference type="NCBI Taxonomy" id="28104"/>
    <lineage>
        <taxon>Bacteria</taxon>
        <taxon>Pseudomonadati</taxon>
        <taxon>Pseudomonadota</taxon>
        <taxon>Alphaproteobacteria</taxon>
        <taxon>Hyphomicrobiales</taxon>
        <taxon>Phyllobacteriaceae</taxon>
        <taxon>Mesorhizobium</taxon>
    </lineage>
</organism>
<keyword evidence="3" id="KW-0804">Transcription</keyword>
<dbReference type="InterPro" id="IPR018060">
    <property type="entry name" value="HTH_AraC"/>
</dbReference>
<dbReference type="Pfam" id="PF12833">
    <property type="entry name" value="HTH_18"/>
    <property type="match status" value="1"/>
</dbReference>
<sequence length="237" mass="26161">MNRIRSLPEQLSIMVQKHTSRSSPHPWIDTVWQTVCLSDGIYKATPDGSWDLLRSVAPDGISVVFLSGQATEPVDVPYVEGEHSVVISFAAHVYLAHDKEVRTGAAVRFLDVEEDEFSLDGVKLPLPTFLNAEVLVDEMIAARLLASDDVVARAFTEKPKAASKRSVQQHFKNTTGITQKDFQLIRRAQEAVRRLKAGDSAAAVAFDLGYTDQPHMIKSIKKIMGSLPSNLDAVHKI</sequence>
<dbReference type="PANTHER" id="PTHR46796:SF13">
    <property type="entry name" value="HTH-TYPE TRANSCRIPTIONAL ACTIVATOR RHAS"/>
    <property type="match status" value="1"/>
</dbReference>
<feature type="domain" description="HTH araC/xylS-type" evidence="4">
    <location>
        <begin position="163"/>
        <end position="234"/>
    </location>
</feature>
<dbReference type="SMART" id="SM00342">
    <property type="entry name" value="HTH_ARAC"/>
    <property type="match status" value="1"/>
</dbReference>
<dbReference type="PANTHER" id="PTHR46796">
    <property type="entry name" value="HTH-TYPE TRANSCRIPTIONAL ACTIVATOR RHAS-RELATED"/>
    <property type="match status" value="1"/>
</dbReference>
<proteinExistence type="predicted"/>
<keyword evidence="6" id="KW-1185">Reference proteome</keyword>
<evidence type="ECO:0000313" key="6">
    <source>
        <dbReference type="Proteomes" id="UP001322481"/>
    </source>
</evidence>
<evidence type="ECO:0000259" key="4">
    <source>
        <dbReference type="PROSITE" id="PS01124"/>
    </source>
</evidence>
<dbReference type="RefSeq" id="WP_322417595.1">
    <property type="nucleotide sequence ID" value="NZ_CP139858.1"/>
</dbReference>
<accession>A0ABZ0VHA5</accession>
<evidence type="ECO:0000313" key="5">
    <source>
        <dbReference type="EMBL" id="WQB96358.1"/>
    </source>
</evidence>